<dbReference type="PANTHER" id="PTHR15184:SF9">
    <property type="entry name" value="SPI-1 TYPE 3 SECRETION SYSTEM ATPASE"/>
    <property type="match status" value="1"/>
</dbReference>
<dbReference type="InterPro" id="IPR050053">
    <property type="entry name" value="ATPase_alpha/beta_chains"/>
</dbReference>
<dbReference type="Pfam" id="PF00006">
    <property type="entry name" value="ATP-synt_ab"/>
    <property type="match status" value="1"/>
</dbReference>
<evidence type="ECO:0000313" key="12">
    <source>
        <dbReference type="EMBL" id="QZN94811.1"/>
    </source>
</evidence>
<dbReference type="NCBIfam" id="TIGR01026">
    <property type="entry name" value="fliI_yscN"/>
    <property type="match status" value="1"/>
</dbReference>
<keyword evidence="2" id="KW-0813">Transport</keyword>
<evidence type="ECO:0000256" key="5">
    <source>
        <dbReference type="ARBA" id="ARBA00022840"/>
    </source>
</evidence>
<dbReference type="NCBIfam" id="NF006012">
    <property type="entry name" value="PRK08149.1"/>
    <property type="match status" value="1"/>
</dbReference>
<evidence type="ECO:0000256" key="10">
    <source>
        <dbReference type="ARBA" id="ARBA00034006"/>
    </source>
</evidence>
<dbReference type="Pfam" id="PF02874">
    <property type="entry name" value="ATP-synt_ab_N"/>
    <property type="match status" value="1"/>
</dbReference>
<comment type="catalytic activity">
    <reaction evidence="10">
        <text>ATP + H2O + cellular proteinSide 1 = ADP + phosphate + cellular proteinSide 2.</text>
        <dbReference type="EC" id="7.4.2.8"/>
    </reaction>
</comment>
<comment type="subcellular location">
    <subcellularLocation>
        <location evidence="1">Cytoplasm</location>
    </subcellularLocation>
</comment>
<evidence type="ECO:0000256" key="3">
    <source>
        <dbReference type="ARBA" id="ARBA00022490"/>
    </source>
</evidence>
<evidence type="ECO:0000256" key="2">
    <source>
        <dbReference type="ARBA" id="ARBA00022448"/>
    </source>
</evidence>
<comment type="similarity">
    <text evidence="8">Belongs to the ATPase alpha/beta chains family. T3SS ATPase subfamily.</text>
</comment>
<proteinExistence type="inferred from homology"/>
<keyword evidence="4" id="KW-0547">Nucleotide-binding</keyword>
<evidence type="ECO:0000256" key="9">
    <source>
        <dbReference type="ARBA" id="ARBA00024382"/>
    </source>
</evidence>
<dbReference type="InterPro" id="IPR020003">
    <property type="entry name" value="ATPase_a/bsu_AS"/>
</dbReference>
<evidence type="ECO:0000259" key="11">
    <source>
        <dbReference type="SMART" id="SM00382"/>
    </source>
</evidence>
<evidence type="ECO:0000256" key="4">
    <source>
        <dbReference type="ARBA" id="ARBA00022741"/>
    </source>
</evidence>
<gene>
    <name evidence="12" type="primary">sctN</name>
    <name evidence="12" type="ORF">K6K13_16280</name>
</gene>
<keyword evidence="3" id="KW-0963">Cytoplasm</keyword>
<keyword evidence="13" id="KW-1185">Reference proteome</keyword>
<dbReference type="RefSeq" id="WP_222157924.1">
    <property type="nucleotide sequence ID" value="NZ_CP081864.1"/>
</dbReference>
<keyword evidence="7" id="KW-1278">Translocase</keyword>
<dbReference type="Gene3D" id="3.40.50.12240">
    <property type="match status" value="1"/>
</dbReference>
<name>A0ABX9AJ01_9ENTR</name>
<protein>
    <recommendedName>
        <fullName evidence="9">protein-secreting ATPase</fullName>
        <ecNumber evidence="9">7.4.2.8</ecNumber>
    </recommendedName>
</protein>
<dbReference type="CDD" id="cd01426">
    <property type="entry name" value="ATP-synt_F1_V1_A1_AB_FliI_N"/>
    <property type="match status" value="1"/>
</dbReference>
<organism evidence="12 13">
    <name type="scientific">Symbiopectobacterium purcellii</name>
    <dbReference type="NCBI Taxonomy" id="2871826"/>
    <lineage>
        <taxon>Bacteria</taxon>
        <taxon>Pseudomonadati</taxon>
        <taxon>Pseudomonadota</taxon>
        <taxon>Gammaproteobacteria</taxon>
        <taxon>Enterobacterales</taxon>
        <taxon>Enterobacteriaceae</taxon>
    </lineage>
</organism>
<dbReference type="PROSITE" id="PS00152">
    <property type="entry name" value="ATPASE_ALPHA_BETA"/>
    <property type="match status" value="1"/>
</dbReference>
<keyword evidence="6" id="KW-0653">Protein transport</keyword>
<dbReference type="CDD" id="cd01136">
    <property type="entry name" value="ATPase_flagellum-secretory_path_III"/>
    <property type="match status" value="1"/>
</dbReference>
<dbReference type="EMBL" id="CP081864">
    <property type="protein sequence ID" value="QZN94811.1"/>
    <property type="molecule type" value="Genomic_DNA"/>
</dbReference>
<evidence type="ECO:0000256" key="7">
    <source>
        <dbReference type="ARBA" id="ARBA00022967"/>
    </source>
</evidence>
<dbReference type="InterPro" id="IPR027417">
    <property type="entry name" value="P-loop_NTPase"/>
</dbReference>
<dbReference type="InterPro" id="IPR040627">
    <property type="entry name" value="T3SS_ATPase_C"/>
</dbReference>
<evidence type="ECO:0000256" key="1">
    <source>
        <dbReference type="ARBA" id="ARBA00004496"/>
    </source>
</evidence>
<evidence type="ECO:0000256" key="6">
    <source>
        <dbReference type="ARBA" id="ARBA00022927"/>
    </source>
</evidence>
<dbReference type="InterPro" id="IPR000194">
    <property type="entry name" value="ATPase_F1/V1/A1_a/bsu_nucl-bd"/>
</dbReference>
<dbReference type="PANTHER" id="PTHR15184">
    <property type="entry name" value="ATP SYNTHASE"/>
    <property type="match status" value="1"/>
</dbReference>
<dbReference type="SMART" id="SM00382">
    <property type="entry name" value="AAA"/>
    <property type="match status" value="1"/>
</dbReference>
<dbReference type="Proteomes" id="UP000825886">
    <property type="component" value="Chromosome"/>
</dbReference>
<feature type="domain" description="AAA+ ATPase" evidence="11">
    <location>
        <begin position="152"/>
        <end position="333"/>
    </location>
</feature>
<dbReference type="EC" id="7.4.2.8" evidence="9"/>
<dbReference type="InterPro" id="IPR003593">
    <property type="entry name" value="AAA+_ATPase"/>
</dbReference>
<sequence>MANRQLLRQQAHPLRLSGSIIEARLPGVTVGEVCEVRQGWNQPDILARAQVLGFHGDTTLLSLIGNAQGLSREAVICPTGTGLSVVLSHDLLGCVLNPFGEVVERLAGEERGFTWQRRTIDAPPPIYQDRVGIQQPFWTGIRAIDGLITCGVGQRMGIFASAGCGKTTLMHMLIEQSQADVFVIALVGERGREVTEFIEALRESDRQSQCVLVYATSDYSSLNRCNAAQVATTVAEYFRDAGMNVVLFLDSITRYARALRDVALATGESPARRGYPASVFDALPKLLERPGVTQTGSITAYYTILLESDDEPDPIAEEIRSILDGHIYLSRKLAAKNHYPAIDVLNSVSRVANRVCDSEHLHYAGELRRILAKIDELQLFVDLGEYQPGENEENDRAMNKRDRLFAWLKQRVDERADFNTITDEMKRHAS</sequence>
<dbReference type="Pfam" id="PF18269">
    <property type="entry name" value="T3SS_ATPase_C"/>
    <property type="match status" value="1"/>
</dbReference>
<evidence type="ECO:0000256" key="8">
    <source>
        <dbReference type="ARBA" id="ARBA00024342"/>
    </source>
</evidence>
<dbReference type="InterPro" id="IPR005714">
    <property type="entry name" value="ATPase_T3SS_FliI/YscN"/>
</dbReference>
<dbReference type="SUPFAM" id="SSF52540">
    <property type="entry name" value="P-loop containing nucleoside triphosphate hydrolases"/>
    <property type="match status" value="1"/>
</dbReference>
<dbReference type="InterPro" id="IPR004100">
    <property type="entry name" value="ATPase_F1/V1/A1_a/bsu_N"/>
</dbReference>
<accession>A0ABX9AJ01</accession>
<keyword evidence="5" id="KW-0067">ATP-binding</keyword>
<reference evidence="12 13" key="1">
    <citation type="submission" date="2021-08" db="EMBL/GenBank/DDBJ databases">
        <title>Culture and genomic analysis of Symbiopectobacterium purcellii sp. nov. gen. nov., isolated from the leafhopper Empoasca decipiens.</title>
        <authorList>
            <person name="Nadal-Jimenez P."/>
            <person name="Siozios S."/>
            <person name="Halliday N."/>
            <person name="Camara M."/>
            <person name="Hurst G.D.D."/>
        </authorList>
    </citation>
    <scope>NUCLEOTIDE SEQUENCE [LARGE SCALE GENOMIC DNA]</scope>
    <source>
        <strain evidence="12 13">SyEd1</strain>
    </source>
</reference>
<evidence type="ECO:0000313" key="13">
    <source>
        <dbReference type="Proteomes" id="UP000825886"/>
    </source>
</evidence>